<comment type="catalytic activity">
    <reaction evidence="1 7">
        <text>ATP-dependent breakage, passage and rejoining of double-stranded DNA.</text>
        <dbReference type="EC" id="5.6.2.2"/>
    </reaction>
</comment>
<dbReference type="InterPro" id="IPR050220">
    <property type="entry name" value="Type_II_DNA_Topoisomerases"/>
</dbReference>
<gene>
    <name evidence="9" type="ORF">M72_12561</name>
</gene>
<dbReference type="GO" id="GO:0006265">
    <property type="term" value="P:DNA topological change"/>
    <property type="evidence" value="ECO:0007669"/>
    <property type="project" value="UniProtKB-UniRule"/>
</dbReference>
<evidence type="ECO:0000313" key="10">
    <source>
        <dbReference type="Proteomes" id="UP000049979"/>
    </source>
</evidence>
<dbReference type="Gene3D" id="1.10.268.10">
    <property type="entry name" value="Topoisomerase, domain 3"/>
    <property type="match status" value="1"/>
</dbReference>
<dbReference type="Proteomes" id="UP000049979">
    <property type="component" value="Unassembled WGS sequence"/>
</dbReference>
<dbReference type="Gene3D" id="2.120.10.90">
    <property type="entry name" value="DNA gyrase/topoisomerase IV, subunit A, C-terminal"/>
    <property type="match status" value="1"/>
</dbReference>
<dbReference type="GO" id="GO:0034335">
    <property type="term" value="F:DNA negative supercoiling activity"/>
    <property type="evidence" value="ECO:0007669"/>
    <property type="project" value="UniProtKB-ARBA"/>
</dbReference>
<protein>
    <recommendedName>
        <fullName evidence="3">DNA topoisomerase (ATP-hydrolyzing)</fullName>
        <ecNumber evidence="3">5.6.2.2</ecNumber>
    </recommendedName>
</protein>
<sequence>MEHSIIRTEYSELMQKSYIDYAMSVIIARALPDVRDGLKPVQRRTLYDMYELGIRYDKPYRKSARIVGDTMGKYHPHGDSSIYDALVVMAQDFKKGLPLVDGHGNFGSIEGDGAAAMRYTEARLQKVTQEAYLADLDKNVVDFMPNFDETEKEPVVLPVKVPNLLVNGAEGIAVGMATSIPPHNFGEVIDGVIAYMKNPDITTAEMMQYIPGPDFPTGGIIANKDDLPAIYESGVGKIKIRGKIEIEKGKGGKDRMVITEIPYTMIGANIGKFLNDVYGLVESKATSDITDITNQSSKEGIRIVLELKKGADIEALENLLYKKTKLEDTFGVNMLAVADGRPETMGVVPIIRHHVKFQYEIATRKYQTLLAKEQDKKEIQEGLIRACNVIDLIIEILRGSRSIKDAKACLTDGNTDHITFKNLSSKIMAQQLNFTDRQAQAILEMRLYKLIGLEIEALMKEHDETLENIAKYEDILEHRSSMAKVIIKELTAFKKAYGKERKTVIDNLKEAVVAAKKIEEQDVVFLMDRFGYAKIVDTSVYERNKEAANAEYRHIFTCKNTDKICIFTDKGQMHLLKVLDLPYGKFRDKGTPIDNLCNYDSKEENVVYLAGLEHVSSHRMLFGTKYAMIKVVDGMEFVVAKKTTAATKLGEEDEVLTVCPLEENDTLVMATKKDMFLRIDCAQIPQKKKGAVGVRGMKLAAGDELKSIHVLHEGEEKEVEVKGKPVALHRLHVGNRDTKGVKK</sequence>
<dbReference type="PANTHER" id="PTHR43493:SF5">
    <property type="entry name" value="DNA GYRASE SUBUNIT A, CHLOROPLASTIC_MITOCHONDRIAL"/>
    <property type="match status" value="1"/>
</dbReference>
<keyword evidence="10" id="KW-1185">Reference proteome</keyword>
<dbReference type="CDD" id="cd00187">
    <property type="entry name" value="TOP4c"/>
    <property type="match status" value="1"/>
</dbReference>
<keyword evidence="4 7" id="KW-0799">Topoisomerase</keyword>
<dbReference type="InterPro" id="IPR013758">
    <property type="entry name" value="Topo_IIA_A/C_ab"/>
</dbReference>
<dbReference type="SUPFAM" id="SSF101904">
    <property type="entry name" value="GyrA/ParC C-terminal domain-like"/>
    <property type="match status" value="1"/>
</dbReference>
<dbReference type="EC" id="5.6.2.2" evidence="3"/>
<dbReference type="AlphaFoldDB" id="A0A0M6WV33"/>
<dbReference type="NCBIfam" id="NF004044">
    <property type="entry name" value="PRK05561.1"/>
    <property type="match status" value="1"/>
</dbReference>
<dbReference type="Pfam" id="PF03989">
    <property type="entry name" value="DNA_gyraseA_C"/>
    <property type="match status" value="1"/>
</dbReference>
<dbReference type="InterPro" id="IPR013757">
    <property type="entry name" value="Topo_IIA_A_a_sf"/>
</dbReference>
<dbReference type="InterPro" id="IPR006691">
    <property type="entry name" value="GyrA/parC_rep"/>
</dbReference>
<feature type="active site" description="O-(5'-phospho-DNA)-tyrosine intermediate" evidence="7">
    <location>
        <position position="119"/>
    </location>
</feature>
<feature type="domain" description="Topo IIA-type catalytic" evidence="8">
    <location>
        <begin position="31"/>
        <end position="523"/>
    </location>
</feature>
<name>A0A0M6WV33_9FIRM</name>
<evidence type="ECO:0000256" key="5">
    <source>
        <dbReference type="ARBA" id="ARBA00023125"/>
    </source>
</evidence>
<dbReference type="STRING" id="301302.ERS852420_01312"/>
<evidence type="ECO:0000256" key="3">
    <source>
        <dbReference type="ARBA" id="ARBA00012895"/>
    </source>
</evidence>
<organism evidence="9 10">
    <name type="scientific">Roseburia faecis</name>
    <dbReference type="NCBI Taxonomy" id="301302"/>
    <lineage>
        <taxon>Bacteria</taxon>
        <taxon>Bacillati</taxon>
        <taxon>Bacillota</taxon>
        <taxon>Clostridia</taxon>
        <taxon>Lachnospirales</taxon>
        <taxon>Lachnospiraceae</taxon>
        <taxon>Roseburia</taxon>
    </lineage>
</organism>
<dbReference type="Pfam" id="PF00521">
    <property type="entry name" value="DNA_topoisoIV"/>
    <property type="match status" value="1"/>
</dbReference>
<dbReference type="Gene3D" id="3.90.199.10">
    <property type="entry name" value="Topoisomerase II, domain 5"/>
    <property type="match status" value="1"/>
</dbReference>
<dbReference type="PANTHER" id="PTHR43493">
    <property type="entry name" value="DNA GYRASE/TOPOISOMERASE SUBUNIT A"/>
    <property type="match status" value="1"/>
</dbReference>
<evidence type="ECO:0000259" key="8">
    <source>
        <dbReference type="PROSITE" id="PS52040"/>
    </source>
</evidence>
<evidence type="ECO:0000256" key="7">
    <source>
        <dbReference type="PROSITE-ProRule" id="PRU01384"/>
    </source>
</evidence>
<evidence type="ECO:0000256" key="4">
    <source>
        <dbReference type="ARBA" id="ARBA00023029"/>
    </source>
</evidence>
<dbReference type="SUPFAM" id="SSF56719">
    <property type="entry name" value="Type II DNA topoisomerase"/>
    <property type="match status" value="1"/>
</dbReference>
<dbReference type="SMART" id="SM00434">
    <property type="entry name" value="TOP4c"/>
    <property type="match status" value="1"/>
</dbReference>
<keyword evidence="5 7" id="KW-0238">DNA-binding</keyword>
<evidence type="ECO:0000256" key="1">
    <source>
        <dbReference type="ARBA" id="ARBA00000185"/>
    </source>
</evidence>
<dbReference type="GO" id="GO:0005524">
    <property type="term" value="F:ATP binding"/>
    <property type="evidence" value="ECO:0007669"/>
    <property type="project" value="InterPro"/>
</dbReference>
<evidence type="ECO:0000313" key="9">
    <source>
        <dbReference type="EMBL" id="CRL41500.1"/>
    </source>
</evidence>
<dbReference type="InterPro" id="IPR035516">
    <property type="entry name" value="Gyrase/topoIV_suA_C"/>
</dbReference>
<dbReference type="GO" id="GO:0003677">
    <property type="term" value="F:DNA binding"/>
    <property type="evidence" value="ECO:0007669"/>
    <property type="project" value="UniProtKB-UniRule"/>
</dbReference>
<reference evidence="10" key="1">
    <citation type="submission" date="2015-05" db="EMBL/GenBank/DDBJ databases">
        <authorList>
            <consortium name="Pathogen Informatics"/>
        </authorList>
    </citation>
    <scope>NUCLEOTIDE SEQUENCE [LARGE SCALE GENOMIC DNA]</scope>
    <source>
        <strain evidence="10">M72</strain>
    </source>
</reference>
<dbReference type="GO" id="GO:0005737">
    <property type="term" value="C:cytoplasm"/>
    <property type="evidence" value="ECO:0007669"/>
    <property type="project" value="TreeGrafter"/>
</dbReference>
<comment type="similarity">
    <text evidence="2">Belongs to the type II topoisomerase GyrA/ParC subunit family.</text>
</comment>
<dbReference type="InterPro" id="IPR002205">
    <property type="entry name" value="Topo_IIA_dom_A"/>
</dbReference>
<dbReference type="GO" id="GO:0009330">
    <property type="term" value="C:DNA topoisomerase type II (double strand cut, ATP-hydrolyzing) complex"/>
    <property type="evidence" value="ECO:0007669"/>
    <property type="project" value="TreeGrafter"/>
</dbReference>
<proteinExistence type="inferred from homology"/>
<evidence type="ECO:0000256" key="2">
    <source>
        <dbReference type="ARBA" id="ARBA00008263"/>
    </source>
</evidence>
<dbReference type="InterPro" id="IPR013760">
    <property type="entry name" value="Topo_IIA-like_dom_sf"/>
</dbReference>
<dbReference type="PROSITE" id="PS52040">
    <property type="entry name" value="TOPO_IIA"/>
    <property type="match status" value="1"/>
</dbReference>
<dbReference type="EMBL" id="CVRR01000048">
    <property type="protein sequence ID" value="CRL41500.1"/>
    <property type="molecule type" value="Genomic_DNA"/>
</dbReference>
<accession>A0A0M6WV33</accession>
<keyword evidence="6 7" id="KW-0413">Isomerase</keyword>
<dbReference type="RefSeq" id="WP_055068476.1">
    <property type="nucleotide sequence ID" value="NZ_CP173697.1"/>
</dbReference>
<dbReference type="Gene3D" id="3.30.1360.40">
    <property type="match status" value="1"/>
</dbReference>
<dbReference type="OrthoDB" id="9806486at2"/>
<evidence type="ECO:0000256" key="6">
    <source>
        <dbReference type="ARBA" id="ARBA00023235"/>
    </source>
</evidence>